<accession>A0A369JFH6</accession>
<dbReference type="OrthoDB" id="3054715at2759"/>
<organism evidence="1 2">
    <name type="scientific">Hypsizygus marmoreus</name>
    <name type="common">White beech mushroom</name>
    <name type="synonym">Agaricus marmoreus</name>
    <dbReference type="NCBI Taxonomy" id="39966"/>
    <lineage>
        <taxon>Eukaryota</taxon>
        <taxon>Fungi</taxon>
        <taxon>Dikarya</taxon>
        <taxon>Basidiomycota</taxon>
        <taxon>Agaricomycotina</taxon>
        <taxon>Agaricomycetes</taxon>
        <taxon>Agaricomycetidae</taxon>
        <taxon>Agaricales</taxon>
        <taxon>Tricholomatineae</taxon>
        <taxon>Lyophyllaceae</taxon>
        <taxon>Hypsizygus</taxon>
    </lineage>
</organism>
<sequence>MDHLHICSSLSPELDLQTISPLETLVSTNGQISVMSSTSLYKHNVCMLIVLEYCSWTSIVAMCHVDRAGRKRAQILIRARIANLMKPFFPVKARASFFSMLLSTKGAIYGHLPWCLFSTFIKLDGETRPHNIDVAVPKDSLEKWADYLDDVGYYIQEDIEPLHCHRNAADLSIRRRCPMNAKFTITVTQSLTDSVLPIILSSDVTTYMSVITASHLFSFYPRLTASATALGCFDQLPARHGFTYCRLSVFHTSSTEHWTEPCGEACPAKWRLTRGLPGVGVLQWECSMLPQRKQCHIGSVQVEPTNSQDGKTVDLLQLRVPSLTTDASEEFRTSMFKWRTGSQCLNEACVYNNLRVSVFRN</sequence>
<proteinExistence type="predicted"/>
<dbReference type="InParanoid" id="A0A369JFH6"/>
<evidence type="ECO:0000313" key="2">
    <source>
        <dbReference type="Proteomes" id="UP000076154"/>
    </source>
</evidence>
<comment type="caution">
    <text evidence="1">The sequence shown here is derived from an EMBL/GenBank/DDBJ whole genome shotgun (WGS) entry which is preliminary data.</text>
</comment>
<dbReference type="EMBL" id="LUEZ02000083">
    <property type="protein sequence ID" value="RDB19165.1"/>
    <property type="molecule type" value="Genomic_DNA"/>
</dbReference>
<reference evidence="1" key="1">
    <citation type="submission" date="2018-04" db="EMBL/GenBank/DDBJ databases">
        <title>Whole genome sequencing of Hypsizygus marmoreus.</title>
        <authorList>
            <person name="Choi I.-G."/>
            <person name="Min B."/>
            <person name="Kim J.-G."/>
            <person name="Kim S."/>
            <person name="Oh Y.-L."/>
            <person name="Kong W.-S."/>
            <person name="Park H."/>
            <person name="Jeong J."/>
            <person name="Song E.-S."/>
        </authorList>
    </citation>
    <scope>NUCLEOTIDE SEQUENCE [LARGE SCALE GENOMIC DNA]</scope>
    <source>
        <strain evidence="1">51987-8</strain>
    </source>
</reference>
<dbReference type="AlphaFoldDB" id="A0A369JFH6"/>
<gene>
    <name evidence="1" type="ORF">Hypma_014202</name>
</gene>
<name>A0A369JFH6_HYPMA</name>
<dbReference type="Proteomes" id="UP000076154">
    <property type="component" value="Unassembled WGS sequence"/>
</dbReference>
<keyword evidence="2" id="KW-1185">Reference proteome</keyword>
<protein>
    <submittedName>
        <fullName evidence="1">Uncharacterized protein</fullName>
    </submittedName>
</protein>
<evidence type="ECO:0000313" key="1">
    <source>
        <dbReference type="EMBL" id="RDB19165.1"/>
    </source>
</evidence>